<evidence type="ECO:0000313" key="3">
    <source>
        <dbReference type="Proteomes" id="UP000655287"/>
    </source>
</evidence>
<evidence type="ECO:0000259" key="1">
    <source>
        <dbReference type="Pfam" id="PF19054"/>
    </source>
</evidence>
<gene>
    <name evidence="2" type="ORF">Sru01_41780</name>
</gene>
<keyword evidence="3" id="KW-1185">Reference proteome</keyword>
<sequence length="57" mass="6437">MAEPLPEVGYAETPKGAIYVEAPDSQRFVRTYDELRSRTLDPEQSARIIASLAEELR</sequence>
<protein>
    <recommendedName>
        <fullName evidence="1">DUF5753 domain-containing protein</fullName>
    </recommendedName>
</protein>
<dbReference type="Proteomes" id="UP000655287">
    <property type="component" value="Unassembled WGS sequence"/>
</dbReference>
<comment type="caution">
    <text evidence="2">The sequence shown here is derived from an EMBL/GenBank/DDBJ whole genome shotgun (WGS) entry which is preliminary data.</text>
</comment>
<proteinExistence type="predicted"/>
<dbReference type="EMBL" id="BOOU01000055">
    <property type="protein sequence ID" value="GII79196.1"/>
    <property type="molecule type" value="Genomic_DNA"/>
</dbReference>
<name>A0A919UZL0_9ACTN</name>
<reference evidence="2" key="1">
    <citation type="submission" date="2021-01" db="EMBL/GenBank/DDBJ databases">
        <title>Whole genome shotgun sequence of Sphaerisporangium rufum NBRC 109079.</title>
        <authorList>
            <person name="Komaki H."/>
            <person name="Tamura T."/>
        </authorList>
    </citation>
    <scope>NUCLEOTIDE SEQUENCE</scope>
    <source>
        <strain evidence="2">NBRC 109079</strain>
    </source>
</reference>
<dbReference type="InterPro" id="IPR043917">
    <property type="entry name" value="DUF5753"/>
</dbReference>
<feature type="domain" description="DUF5753" evidence="1">
    <location>
        <begin position="5"/>
        <end position="50"/>
    </location>
</feature>
<dbReference type="Pfam" id="PF19054">
    <property type="entry name" value="DUF5753"/>
    <property type="match status" value="1"/>
</dbReference>
<accession>A0A919UZL0</accession>
<organism evidence="2 3">
    <name type="scientific">Sphaerisporangium rufum</name>
    <dbReference type="NCBI Taxonomy" id="1381558"/>
    <lineage>
        <taxon>Bacteria</taxon>
        <taxon>Bacillati</taxon>
        <taxon>Actinomycetota</taxon>
        <taxon>Actinomycetes</taxon>
        <taxon>Streptosporangiales</taxon>
        <taxon>Streptosporangiaceae</taxon>
        <taxon>Sphaerisporangium</taxon>
    </lineage>
</organism>
<dbReference type="AlphaFoldDB" id="A0A919UZL0"/>
<evidence type="ECO:0000313" key="2">
    <source>
        <dbReference type="EMBL" id="GII79196.1"/>
    </source>
</evidence>